<dbReference type="EMBL" id="LPUR01000001">
    <property type="protein sequence ID" value="KXH85067.1"/>
    <property type="molecule type" value="Genomic_DNA"/>
</dbReference>
<comment type="caution">
    <text evidence="2">The sequence shown here is derived from an EMBL/GenBank/DDBJ whole genome shotgun (WGS) entry which is preliminary data.</text>
</comment>
<dbReference type="Proteomes" id="UP000070513">
    <property type="component" value="Unassembled WGS sequence"/>
</dbReference>
<dbReference type="RefSeq" id="WP_062648526.1">
    <property type="nucleotide sequence ID" value="NZ_LPUR01000001.1"/>
</dbReference>
<reference evidence="2 3" key="2">
    <citation type="journal article" date="2016" name="Genome Announc.">
        <title>Draft Genome Sequence of a Biocontrol Rhizobacterium, Chryseobacterium kwangjuense Strain KJ1R5, Isolated from Pepper (Capsicum annuum).</title>
        <authorList>
            <person name="Jeong J.J."/>
            <person name="Park H."/>
            <person name="Park B.H."/>
            <person name="Mannaa M."/>
            <person name="Sang M.K."/>
            <person name="Choi I.G."/>
            <person name="Kim K.D."/>
        </authorList>
    </citation>
    <scope>NUCLEOTIDE SEQUENCE [LARGE SCALE GENOMIC DNA]</scope>
    <source>
        <strain evidence="2 3">KJ1R5</strain>
    </source>
</reference>
<dbReference type="AlphaFoldDB" id="A0A135WJG8"/>
<reference evidence="3" key="1">
    <citation type="submission" date="2015-12" db="EMBL/GenBank/DDBJ databases">
        <title>Genome sequence of a biocontrol rhizobacterium Chryseobacterium kwangjuense strain KJ1R5 isolated from pepper (Capsicum annuum L.).</title>
        <authorList>
            <person name="Jeong J.-J."/>
            <person name="Park H."/>
            <person name="Mannaa M."/>
            <person name="Sang M.K."/>
            <person name="Choi I.-G."/>
            <person name="Kim K.D."/>
        </authorList>
    </citation>
    <scope>NUCLEOTIDE SEQUENCE [LARGE SCALE GENOMIC DNA]</scope>
    <source>
        <strain evidence="3">KJ1R5</strain>
    </source>
</reference>
<evidence type="ECO:0000256" key="1">
    <source>
        <dbReference type="SAM" id="Coils"/>
    </source>
</evidence>
<protein>
    <submittedName>
        <fullName evidence="2">Uncharacterized protein</fullName>
    </submittedName>
</protein>
<dbReference type="OrthoDB" id="948999at2"/>
<feature type="coiled-coil region" evidence="1">
    <location>
        <begin position="214"/>
        <end position="256"/>
    </location>
</feature>
<name>A0A135WJG8_9FLAO</name>
<keyword evidence="1" id="KW-0175">Coiled coil</keyword>
<evidence type="ECO:0000313" key="3">
    <source>
        <dbReference type="Proteomes" id="UP000070513"/>
    </source>
</evidence>
<sequence length="529" mass="59675">MDTTYFFSAFGTFGNPNGFRQSYFLGGNADIVRHIRTYDLKTDAIKLFPGSRIYGMRKEAAGASSLISYSVYTFAKEQNSQRGGTFIGSSLIFVDKTASESIIIDVLDEFHQYLEKHNVTDGTIAINHSDKFSIDKPKDYDKIGLNAREPEDGGTVQMGNNFLVVYSEINASQLQQLFTKGMGLLNSYDMIYFTGNHEVAEFVQQKGIFKIVDLDGFEREIRKSDEEKSRLLNAYIQDLEQEMNNLKTDRKKILDQLDYQISQNERKHQENEAKIRESKEGINTVNKEFDSYHKKIENLISTLKSDGKVESVKRQHLENRKVFSDTIKRSKEVVTISPVSTPSPFSQRNAAPFSGNSIDGFNGGRSYGNKEPGLNGYKIAFWSLLLLVTAGLASYIMFFDGGKIIGLSAEEPVVTENSNTDMVSAANTVSEVPATVQTINLNPFPNAELNENDWRLVSKKASPGVKIDSLANVIYKENPSTIKDYYRHQKKDYKAHLYFLNEKNFAINGSDTILADTLKKIPNYIKPEF</sequence>
<organism evidence="2 3">
    <name type="scientific">Chryseobacterium kwangjuense</name>
    <dbReference type="NCBI Taxonomy" id="267125"/>
    <lineage>
        <taxon>Bacteria</taxon>
        <taxon>Pseudomonadati</taxon>
        <taxon>Bacteroidota</taxon>
        <taxon>Flavobacteriia</taxon>
        <taxon>Flavobacteriales</taxon>
        <taxon>Weeksellaceae</taxon>
        <taxon>Chryseobacterium group</taxon>
        <taxon>Chryseobacterium</taxon>
    </lineage>
</organism>
<proteinExistence type="predicted"/>
<evidence type="ECO:0000313" key="2">
    <source>
        <dbReference type="EMBL" id="KXH85067.1"/>
    </source>
</evidence>
<accession>A0A135WJG8</accession>
<gene>
    <name evidence="2" type="ORF">AU378_04745</name>
</gene>